<name>A0A4R2PAX4_9BACL</name>
<proteinExistence type="predicted"/>
<dbReference type="InterPro" id="IPR001034">
    <property type="entry name" value="DeoR_HTH"/>
</dbReference>
<protein>
    <submittedName>
        <fullName evidence="4">DeoR family transcriptional regulator</fullName>
    </submittedName>
</protein>
<evidence type="ECO:0000256" key="1">
    <source>
        <dbReference type="ARBA" id="ARBA00023015"/>
    </source>
</evidence>
<dbReference type="OrthoDB" id="9797223at2"/>
<dbReference type="SUPFAM" id="SSF100950">
    <property type="entry name" value="NagB/RpiA/CoA transferase-like"/>
    <property type="match status" value="1"/>
</dbReference>
<dbReference type="Gene3D" id="3.40.50.1360">
    <property type="match status" value="1"/>
</dbReference>
<dbReference type="InterPro" id="IPR050313">
    <property type="entry name" value="Carb_Metab_HTH_regulators"/>
</dbReference>
<dbReference type="SMART" id="SM01134">
    <property type="entry name" value="DeoRC"/>
    <property type="match status" value="1"/>
</dbReference>
<evidence type="ECO:0000313" key="5">
    <source>
        <dbReference type="Proteomes" id="UP000295416"/>
    </source>
</evidence>
<organism evidence="4 5">
    <name type="scientific">Scopulibacillus darangshiensis</name>
    <dbReference type="NCBI Taxonomy" id="442528"/>
    <lineage>
        <taxon>Bacteria</taxon>
        <taxon>Bacillati</taxon>
        <taxon>Bacillota</taxon>
        <taxon>Bacilli</taxon>
        <taxon>Bacillales</taxon>
        <taxon>Sporolactobacillaceae</taxon>
        <taxon>Scopulibacillus</taxon>
    </lineage>
</organism>
<gene>
    <name evidence="4" type="ORF">EV207_10227</name>
</gene>
<dbReference type="InterPro" id="IPR014036">
    <property type="entry name" value="DeoR-like_C"/>
</dbReference>
<keyword evidence="5" id="KW-1185">Reference proteome</keyword>
<dbReference type="SUPFAM" id="SSF46785">
    <property type="entry name" value="Winged helix' DNA-binding domain"/>
    <property type="match status" value="1"/>
</dbReference>
<dbReference type="InterPro" id="IPR036390">
    <property type="entry name" value="WH_DNA-bd_sf"/>
</dbReference>
<dbReference type="Pfam" id="PF00455">
    <property type="entry name" value="DeoRC"/>
    <property type="match status" value="1"/>
</dbReference>
<reference evidence="4 5" key="1">
    <citation type="submission" date="2019-03" db="EMBL/GenBank/DDBJ databases">
        <title>Genomic Encyclopedia of Type Strains, Phase IV (KMG-IV): sequencing the most valuable type-strain genomes for metagenomic binning, comparative biology and taxonomic classification.</title>
        <authorList>
            <person name="Goeker M."/>
        </authorList>
    </citation>
    <scope>NUCLEOTIDE SEQUENCE [LARGE SCALE GENOMIC DNA]</scope>
    <source>
        <strain evidence="4 5">DSM 19377</strain>
    </source>
</reference>
<dbReference type="RefSeq" id="WP_132743048.1">
    <property type="nucleotide sequence ID" value="NZ_SLXK01000002.1"/>
</dbReference>
<dbReference type="SMART" id="SM00420">
    <property type="entry name" value="HTH_DEOR"/>
    <property type="match status" value="1"/>
</dbReference>
<comment type="caution">
    <text evidence="4">The sequence shown here is derived from an EMBL/GenBank/DDBJ whole genome shotgun (WGS) entry which is preliminary data.</text>
</comment>
<sequence length="265" mass="29975">MSLLGEERKQYILKVLDEKGKVKVNELAKDLKVSTETIRKYLDQMDRENRLKKVYGGAIKSSFDLIEPPQDIRENFYSLEKKKIGKAAAEFIQDNEVIIIDEGSTTLHIIRYLANQKNLTVITNSVAALNLLIDFEKKGLYNGTVLFIGGNVDAKNLRVSGSIANQIMSNFNADKAFLSLEGVCKDYGLTSYNSDKALLSQKMMDCAKETTVLMDHSKLGVRSYYKIADLNKVDRIISDEMPPYDWQAALEKSNVEWVVANEKEE</sequence>
<keyword evidence="2" id="KW-0804">Transcription</keyword>
<evidence type="ECO:0000313" key="4">
    <source>
        <dbReference type="EMBL" id="TCP31538.1"/>
    </source>
</evidence>
<dbReference type="InterPro" id="IPR036388">
    <property type="entry name" value="WH-like_DNA-bd_sf"/>
</dbReference>
<dbReference type="PANTHER" id="PTHR30363">
    <property type="entry name" value="HTH-TYPE TRANSCRIPTIONAL REGULATOR SRLR-RELATED"/>
    <property type="match status" value="1"/>
</dbReference>
<evidence type="ECO:0000256" key="2">
    <source>
        <dbReference type="ARBA" id="ARBA00023163"/>
    </source>
</evidence>
<dbReference type="PROSITE" id="PS51000">
    <property type="entry name" value="HTH_DEOR_2"/>
    <property type="match status" value="1"/>
</dbReference>
<dbReference type="GO" id="GO:0003700">
    <property type="term" value="F:DNA-binding transcription factor activity"/>
    <property type="evidence" value="ECO:0007669"/>
    <property type="project" value="InterPro"/>
</dbReference>
<accession>A0A4R2PAX4</accession>
<feature type="domain" description="HTH deoR-type" evidence="3">
    <location>
        <begin position="5"/>
        <end position="60"/>
    </location>
</feature>
<dbReference type="Proteomes" id="UP000295416">
    <property type="component" value="Unassembled WGS sequence"/>
</dbReference>
<dbReference type="AlphaFoldDB" id="A0A4R2PAX4"/>
<dbReference type="Pfam" id="PF08220">
    <property type="entry name" value="HTH_DeoR"/>
    <property type="match status" value="1"/>
</dbReference>
<dbReference type="EMBL" id="SLXK01000002">
    <property type="protein sequence ID" value="TCP31538.1"/>
    <property type="molecule type" value="Genomic_DNA"/>
</dbReference>
<keyword evidence="1" id="KW-0805">Transcription regulation</keyword>
<dbReference type="PANTHER" id="PTHR30363:SF44">
    <property type="entry name" value="AGA OPERON TRANSCRIPTIONAL REPRESSOR-RELATED"/>
    <property type="match status" value="1"/>
</dbReference>
<dbReference type="Gene3D" id="1.10.10.10">
    <property type="entry name" value="Winged helix-like DNA-binding domain superfamily/Winged helix DNA-binding domain"/>
    <property type="match status" value="1"/>
</dbReference>
<evidence type="ECO:0000259" key="3">
    <source>
        <dbReference type="PROSITE" id="PS51000"/>
    </source>
</evidence>
<dbReference type="InterPro" id="IPR037171">
    <property type="entry name" value="NagB/RpiA_transferase-like"/>
</dbReference>